<proteinExistence type="predicted"/>
<dbReference type="Gene3D" id="2.60.40.420">
    <property type="entry name" value="Cupredoxins - blue copper proteins"/>
    <property type="match status" value="1"/>
</dbReference>
<evidence type="ECO:0000313" key="4">
    <source>
        <dbReference type="Proteomes" id="UP000472320"/>
    </source>
</evidence>
<organism evidence="3 4">
    <name type="scientific">Massilia eburnea</name>
    <dbReference type="NCBI Taxonomy" id="1776165"/>
    <lineage>
        <taxon>Bacteria</taxon>
        <taxon>Pseudomonadati</taxon>
        <taxon>Pseudomonadota</taxon>
        <taxon>Betaproteobacteria</taxon>
        <taxon>Burkholderiales</taxon>
        <taxon>Oxalobacteraceae</taxon>
        <taxon>Telluria group</taxon>
        <taxon>Massilia</taxon>
    </lineage>
</organism>
<sequence>MRLPRHDWLFATLTLLAGAPVWAAQQNASFEVKQQRIADPAPTVRVPQGDTLVLELRSDAPMDLHLHGYDLQLALKAGTPGRLQLQAQVLGRYPLAAHGKGHHHAPALLYVEVVPR</sequence>
<comment type="caution">
    <text evidence="3">The sequence shown here is derived from an EMBL/GenBank/DDBJ whole genome shotgun (WGS) entry which is preliminary data.</text>
</comment>
<protein>
    <submittedName>
        <fullName evidence="3">Uncharacterized protein</fullName>
    </submittedName>
</protein>
<dbReference type="OrthoDB" id="8686376at2"/>
<dbReference type="EMBL" id="WNKX01000004">
    <property type="protein sequence ID" value="MTW10486.1"/>
    <property type="molecule type" value="Genomic_DNA"/>
</dbReference>
<dbReference type="AlphaFoldDB" id="A0A6L6QFP2"/>
<evidence type="ECO:0000256" key="1">
    <source>
        <dbReference type="ARBA" id="ARBA00004418"/>
    </source>
</evidence>
<dbReference type="GO" id="GO:0042597">
    <property type="term" value="C:periplasmic space"/>
    <property type="evidence" value="ECO:0007669"/>
    <property type="project" value="UniProtKB-SubCell"/>
</dbReference>
<dbReference type="InterPro" id="IPR008972">
    <property type="entry name" value="Cupredoxin"/>
</dbReference>
<feature type="chain" id="PRO_5026683013" evidence="2">
    <location>
        <begin position="24"/>
        <end position="116"/>
    </location>
</feature>
<evidence type="ECO:0000313" key="3">
    <source>
        <dbReference type="EMBL" id="MTW10486.1"/>
    </source>
</evidence>
<dbReference type="Proteomes" id="UP000472320">
    <property type="component" value="Unassembled WGS sequence"/>
</dbReference>
<accession>A0A6L6QFP2</accession>
<gene>
    <name evidence="3" type="ORF">GM658_07700</name>
</gene>
<feature type="signal peptide" evidence="2">
    <location>
        <begin position="1"/>
        <end position="23"/>
    </location>
</feature>
<reference evidence="3 4" key="1">
    <citation type="submission" date="2019-11" db="EMBL/GenBank/DDBJ databases">
        <title>Type strains purchased from KCTC, JCM and DSMZ.</title>
        <authorList>
            <person name="Lu H."/>
        </authorList>
    </citation>
    <scope>NUCLEOTIDE SEQUENCE [LARGE SCALE GENOMIC DNA]</scope>
    <source>
        <strain evidence="3 4">JCM 31587</strain>
    </source>
</reference>
<dbReference type="SUPFAM" id="SSF49503">
    <property type="entry name" value="Cupredoxins"/>
    <property type="match status" value="1"/>
</dbReference>
<keyword evidence="2" id="KW-0732">Signal</keyword>
<evidence type="ECO:0000256" key="2">
    <source>
        <dbReference type="SAM" id="SignalP"/>
    </source>
</evidence>
<dbReference type="RefSeq" id="WP_155453414.1">
    <property type="nucleotide sequence ID" value="NZ_WNKX01000004.1"/>
</dbReference>
<keyword evidence="4" id="KW-1185">Reference proteome</keyword>
<name>A0A6L6QFP2_9BURK</name>
<comment type="subcellular location">
    <subcellularLocation>
        <location evidence="1">Periplasm</location>
    </subcellularLocation>
</comment>